<organism evidence="1">
    <name type="scientific">Oryza meridionalis</name>
    <dbReference type="NCBI Taxonomy" id="40149"/>
    <lineage>
        <taxon>Eukaryota</taxon>
        <taxon>Viridiplantae</taxon>
        <taxon>Streptophyta</taxon>
        <taxon>Embryophyta</taxon>
        <taxon>Tracheophyta</taxon>
        <taxon>Spermatophyta</taxon>
        <taxon>Magnoliopsida</taxon>
        <taxon>Liliopsida</taxon>
        <taxon>Poales</taxon>
        <taxon>Poaceae</taxon>
        <taxon>BOP clade</taxon>
        <taxon>Oryzoideae</taxon>
        <taxon>Oryzeae</taxon>
        <taxon>Oryzinae</taxon>
        <taxon>Oryza</taxon>
    </lineage>
</organism>
<dbReference type="EnsemblPlants" id="OMERI08G07900.2">
    <property type="protein sequence ID" value="OMERI08G07900.2"/>
    <property type="gene ID" value="OMERI08G07900"/>
</dbReference>
<reference evidence="1" key="1">
    <citation type="submission" date="2015-04" db="UniProtKB">
        <authorList>
            <consortium name="EnsemblPlants"/>
        </authorList>
    </citation>
    <scope>IDENTIFICATION</scope>
</reference>
<proteinExistence type="predicted"/>
<name>A0A0E0EJU3_9ORYZ</name>
<dbReference type="Proteomes" id="UP000008021">
    <property type="component" value="Chromosome 8"/>
</dbReference>
<dbReference type="HOGENOM" id="CLU_2874565_0_0_1"/>
<protein>
    <submittedName>
        <fullName evidence="1">Uncharacterized protein</fullName>
    </submittedName>
</protein>
<keyword evidence="2" id="KW-1185">Reference proteome</keyword>
<reference evidence="1" key="2">
    <citation type="submission" date="2018-05" db="EMBL/GenBank/DDBJ databases">
        <title>OmerRS3 (Oryza meridionalis Reference Sequence Version 3).</title>
        <authorList>
            <person name="Zhang J."/>
            <person name="Kudrna D."/>
            <person name="Lee S."/>
            <person name="Talag J."/>
            <person name="Welchert J."/>
            <person name="Wing R.A."/>
        </authorList>
    </citation>
    <scope>NUCLEOTIDE SEQUENCE [LARGE SCALE GENOMIC DNA]</scope>
    <source>
        <strain evidence="1">cv. OR44</strain>
    </source>
</reference>
<dbReference type="Gramene" id="OMERI08G07900.2">
    <property type="protein sequence ID" value="OMERI08G07900.2"/>
    <property type="gene ID" value="OMERI08G07900"/>
</dbReference>
<dbReference type="AlphaFoldDB" id="A0A0E0EJU3"/>
<accession>A0A0E0EJU3</accession>
<evidence type="ECO:0000313" key="2">
    <source>
        <dbReference type="Proteomes" id="UP000008021"/>
    </source>
</evidence>
<evidence type="ECO:0000313" key="1">
    <source>
        <dbReference type="EnsemblPlants" id="OMERI08G07900.2"/>
    </source>
</evidence>
<sequence length="64" mass="7624">SLIDSNRSLPVHPLDRPRPRLPRLLARRLRLRLRLRRFPSVEQRRRIPASLPDYIIIIPCCGFD</sequence>